<dbReference type="OrthoDB" id="9767256at2"/>
<dbReference type="AlphaFoldDB" id="A0A2H3NRK4"/>
<dbReference type="PANTHER" id="PTHR11748">
    <property type="entry name" value="D-LACTATE DEHYDROGENASE"/>
    <property type="match status" value="1"/>
</dbReference>
<evidence type="ECO:0000256" key="6">
    <source>
        <dbReference type="ARBA" id="ARBA00023004"/>
    </source>
</evidence>
<dbReference type="InterPro" id="IPR017896">
    <property type="entry name" value="4Fe4S_Fe-S-bd"/>
</dbReference>
<evidence type="ECO:0000259" key="9">
    <source>
        <dbReference type="PROSITE" id="PS51387"/>
    </source>
</evidence>
<keyword evidence="7" id="KW-0411">Iron-sulfur</keyword>
<dbReference type="Pfam" id="PF02913">
    <property type="entry name" value="FAD-oxidase_C"/>
    <property type="match status" value="1"/>
</dbReference>
<comment type="cofactor">
    <cofactor evidence="1">
        <name>FAD</name>
        <dbReference type="ChEBI" id="CHEBI:57692"/>
    </cofactor>
</comment>
<dbReference type="PROSITE" id="PS51387">
    <property type="entry name" value="FAD_PCMH"/>
    <property type="match status" value="1"/>
</dbReference>
<evidence type="ECO:0000256" key="2">
    <source>
        <dbReference type="ARBA" id="ARBA00022630"/>
    </source>
</evidence>
<dbReference type="GO" id="GO:0071949">
    <property type="term" value="F:FAD binding"/>
    <property type="evidence" value="ECO:0007669"/>
    <property type="project" value="InterPro"/>
</dbReference>
<reference evidence="10 11" key="1">
    <citation type="submission" date="2017-10" db="EMBL/GenBank/DDBJ databases">
        <title>Draft genome of Longimonas halophila.</title>
        <authorList>
            <person name="Goh K.M."/>
            <person name="Shamsir M.S."/>
            <person name="Lim S.W."/>
        </authorList>
    </citation>
    <scope>NUCLEOTIDE SEQUENCE [LARGE SCALE GENOMIC DNA]</scope>
    <source>
        <strain evidence="10 11">KCTC 42399</strain>
    </source>
</reference>
<evidence type="ECO:0000256" key="1">
    <source>
        <dbReference type="ARBA" id="ARBA00001974"/>
    </source>
</evidence>
<keyword evidence="2" id="KW-0285">Flavoprotein</keyword>
<accession>A0A2H3NRK4</accession>
<dbReference type="Proteomes" id="UP000221024">
    <property type="component" value="Unassembled WGS sequence"/>
</dbReference>
<keyword evidence="3" id="KW-0479">Metal-binding</keyword>
<gene>
    <name evidence="10" type="ORF">CRI93_11435</name>
</gene>
<dbReference type="PROSITE" id="PS51379">
    <property type="entry name" value="4FE4S_FER_2"/>
    <property type="match status" value="1"/>
</dbReference>
<evidence type="ECO:0000256" key="5">
    <source>
        <dbReference type="ARBA" id="ARBA00023002"/>
    </source>
</evidence>
<dbReference type="SUPFAM" id="SSF46548">
    <property type="entry name" value="alpha-helical ferredoxin"/>
    <property type="match status" value="1"/>
</dbReference>
<dbReference type="InterPro" id="IPR016171">
    <property type="entry name" value="Vanillyl_alc_oxidase_C-sub2"/>
</dbReference>
<dbReference type="GO" id="GO:0051536">
    <property type="term" value="F:iron-sulfur cluster binding"/>
    <property type="evidence" value="ECO:0007669"/>
    <property type="project" value="UniProtKB-KW"/>
</dbReference>
<evidence type="ECO:0000256" key="7">
    <source>
        <dbReference type="ARBA" id="ARBA00023014"/>
    </source>
</evidence>
<dbReference type="GO" id="GO:1903457">
    <property type="term" value="P:lactate catabolic process"/>
    <property type="evidence" value="ECO:0007669"/>
    <property type="project" value="TreeGrafter"/>
</dbReference>
<name>A0A2H3NRK4_9BACT</name>
<dbReference type="SUPFAM" id="SSF55103">
    <property type="entry name" value="FAD-linked oxidases, C-terminal domain"/>
    <property type="match status" value="1"/>
</dbReference>
<keyword evidence="4" id="KW-0274">FAD</keyword>
<dbReference type="EMBL" id="PDEP01000010">
    <property type="protein sequence ID" value="PEN06091.1"/>
    <property type="molecule type" value="Genomic_DNA"/>
</dbReference>
<sequence length="963" mass="105467">MTDHLRATLAENLRPRLQGDLRTDAMSRALYATDASMYQMEPVAVCIPKTVADVQATLEEAHALSIPVLPRGGGSSLAGQGVNTAVVLDFTRHLDAIVDLDPAAQQATVQPGLVLDHLNVAAAERGLMVGPDPASSSRATLGGMVANNSTGTHSIRYGNMIHHVRRAKGFLADGTPVTFEPLSHGGWQRKMRQDDREGTIYRSLEALLSQHADTIRRDTSDHWRRNNGYRIEHLLDTDERNVAQLMAGSEGTLAVLTEVTIDLVAKPDTTVLGIASYDTRQQALEAVTTILDTDPDAVELFDGVAIERIRATPGYAERLTFIDGTPGGVLIVEYGGASKEDLARKLDELDAVLPETNARGPAQRIQHDDAIANVWSIRKEGLGLVMGVEGEYKPWALIEDASVPVEHLPAYIDELSTLIDELDVRAAYYAHASAGCLHVRPFVNTKTDEGLEQLDTIAHGSLELVKRYGGVTSSEHGDGIVRGALNREMLGDDLYAVNQQIKSIFDPEGLLNPGKVVDAPPLTENLRMGPDYSTRPLRTAMNFESEGGFSHLLEKCNGNGACRKRDHGTMCPSFMATREEEDSTRGRANALRSALAGDLPEGALTSERMYEVMDLCIQCKACKTECPSNVDMAKIKTEWLHQYWQEHRMPWRTWLFAHQPEFVRKLAGTPLATAINWSGEQKWMRKVGEWMLGISAERELPSFARETAFQMDLEAANPPEGPEVVFFADTFNAYHTPEVVRAAVRFLQRTGHRVHLAPEGACCGRPLLSKGLVTEAQHTALNTLEALYPYVEQDIPVVGLEPSCIHTLSDEFLSLLPGELRAKELAEQVHPFEGFVAERLRSGKLDASEWQAPEHNDLILHGHCHQKALVGTSDTEAILSAAGYNVNTLDTSCCGMAGSFGYEAEHLDISKQMAERRLAPTVRNASASTHVAAPGFSCRSQIKDVTPRTAQHPAVLLNEALRG</sequence>
<dbReference type="InterPro" id="IPR016164">
    <property type="entry name" value="FAD-linked_Oxase-like_C"/>
</dbReference>
<evidence type="ECO:0000256" key="4">
    <source>
        <dbReference type="ARBA" id="ARBA00022827"/>
    </source>
</evidence>
<dbReference type="InterPro" id="IPR036318">
    <property type="entry name" value="FAD-bd_PCMH-like_sf"/>
</dbReference>
<dbReference type="Gene3D" id="3.30.465.10">
    <property type="match status" value="1"/>
</dbReference>
<organism evidence="10 11">
    <name type="scientific">Longimonas halophila</name>
    <dbReference type="NCBI Taxonomy" id="1469170"/>
    <lineage>
        <taxon>Bacteria</taxon>
        <taxon>Pseudomonadati</taxon>
        <taxon>Rhodothermota</taxon>
        <taxon>Rhodothermia</taxon>
        <taxon>Rhodothermales</taxon>
        <taxon>Salisaetaceae</taxon>
        <taxon>Longimonas</taxon>
    </lineage>
</organism>
<evidence type="ECO:0000259" key="8">
    <source>
        <dbReference type="PROSITE" id="PS51379"/>
    </source>
</evidence>
<dbReference type="Gene3D" id="3.30.70.2740">
    <property type="match status" value="1"/>
</dbReference>
<keyword evidence="11" id="KW-1185">Reference proteome</keyword>
<dbReference type="GO" id="GO:0046872">
    <property type="term" value="F:metal ion binding"/>
    <property type="evidence" value="ECO:0007669"/>
    <property type="project" value="UniProtKB-KW"/>
</dbReference>
<dbReference type="InterPro" id="IPR004113">
    <property type="entry name" value="FAD-bd_oxidored_4_C"/>
</dbReference>
<dbReference type="SUPFAM" id="SSF56176">
    <property type="entry name" value="FAD-binding/transporter-associated domain-like"/>
    <property type="match status" value="1"/>
</dbReference>
<dbReference type="InterPro" id="IPR016166">
    <property type="entry name" value="FAD-bd_PCMH"/>
</dbReference>
<proteinExistence type="predicted"/>
<dbReference type="InterPro" id="IPR006094">
    <property type="entry name" value="Oxid_FAD_bind_N"/>
</dbReference>
<evidence type="ECO:0000313" key="10">
    <source>
        <dbReference type="EMBL" id="PEN06091.1"/>
    </source>
</evidence>
<evidence type="ECO:0000313" key="11">
    <source>
        <dbReference type="Proteomes" id="UP000221024"/>
    </source>
</evidence>
<dbReference type="InterPro" id="IPR004017">
    <property type="entry name" value="Cys_rich_dom"/>
</dbReference>
<dbReference type="Pfam" id="PF02754">
    <property type="entry name" value="CCG"/>
    <property type="match status" value="1"/>
</dbReference>
<dbReference type="GO" id="GO:0008720">
    <property type="term" value="F:D-lactate dehydrogenase (NAD+) activity"/>
    <property type="evidence" value="ECO:0007669"/>
    <property type="project" value="TreeGrafter"/>
</dbReference>
<dbReference type="GO" id="GO:0004458">
    <property type="term" value="F:D-lactate dehydrogenase (cytochrome) activity"/>
    <property type="evidence" value="ECO:0007669"/>
    <property type="project" value="TreeGrafter"/>
</dbReference>
<dbReference type="InterPro" id="IPR017900">
    <property type="entry name" value="4Fe4S_Fe_S_CS"/>
</dbReference>
<dbReference type="Pfam" id="PF13183">
    <property type="entry name" value="Fer4_8"/>
    <property type="match status" value="1"/>
</dbReference>
<protein>
    <submittedName>
        <fullName evidence="10">FAD-linked oxidase</fullName>
    </submittedName>
</protein>
<comment type="caution">
    <text evidence="10">The sequence shown here is derived from an EMBL/GenBank/DDBJ whole genome shotgun (WGS) entry which is preliminary data.</text>
</comment>
<dbReference type="PANTHER" id="PTHR11748:SF119">
    <property type="entry name" value="D-2-HYDROXYGLUTARATE DEHYDROGENASE"/>
    <property type="match status" value="1"/>
</dbReference>
<feature type="domain" description="4Fe-4S ferredoxin-type" evidence="8">
    <location>
        <begin position="607"/>
        <end position="638"/>
    </location>
</feature>
<dbReference type="Gene3D" id="1.10.45.10">
    <property type="entry name" value="Vanillyl-alcohol Oxidase, Chain A, domain 4"/>
    <property type="match status" value="1"/>
</dbReference>
<evidence type="ECO:0000256" key="3">
    <source>
        <dbReference type="ARBA" id="ARBA00022723"/>
    </source>
</evidence>
<keyword evidence="5" id="KW-0560">Oxidoreductase</keyword>
<dbReference type="PROSITE" id="PS00198">
    <property type="entry name" value="4FE4S_FER_1"/>
    <property type="match status" value="1"/>
</dbReference>
<feature type="domain" description="FAD-binding PCMH-type" evidence="9">
    <location>
        <begin position="38"/>
        <end position="266"/>
    </location>
</feature>
<keyword evidence="6" id="KW-0408">Iron</keyword>
<dbReference type="Pfam" id="PF01565">
    <property type="entry name" value="FAD_binding_4"/>
    <property type="match status" value="1"/>
</dbReference>
<dbReference type="InterPro" id="IPR016169">
    <property type="entry name" value="FAD-bd_PCMH_sub2"/>
</dbReference>